<dbReference type="InterPro" id="IPR002293">
    <property type="entry name" value="AA/rel_permease1"/>
</dbReference>
<dbReference type="Pfam" id="PF13520">
    <property type="entry name" value="AA_permease_2"/>
    <property type="match status" value="1"/>
</dbReference>
<evidence type="ECO:0000256" key="4">
    <source>
        <dbReference type="ARBA" id="ARBA00022989"/>
    </source>
</evidence>
<keyword evidence="4 6" id="KW-1133">Transmembrane helix</keyword>
<comment type="subcellular location">
    <subcellularLocation>
        <location evidence="1">Cell membrane</location>
        <topology evidence="1">Multi-pass membrane protein</topology>
    </subcellularLocation>
</comment>
<dbReference type="GO" id="GO:0005886">
    <property type="term" value="C:plasma membrane"/>
    <property type="evidence" value="ECO:0007669"/>
    <property type="project" value="UniProtKB-SubCell"/>
</dbReference>
<dbReference type="GO" id="GO:0022857">
    <property type="term" value="F:transmembrane transporter activity"/>
    <property type="evidence" value="ECO:0007669"/>
    <property type="project" value="InterPro"/>
</dbReference>
<dbReference type="PANTHER" id="PTHR42770:SF16">
    <property type="entry name" value="AMINO ACID PERMEASE"/>
    <property type="match status" value="1"/>
</dbReference>
<dbReference type="AlphaFoldDB" id="A0A6J7AI28"/>
<feature type="transmembrane region" description="Helical" evidence="6">
    <location>
        <begin position="287"/>
        <end position="312"/>
    </location>
</feature>
<evidence type="ECO:0000256" key="2">
    <source>
        <dbReference type="ARBA" id="ARBA00022475"/>
    </source>
</evidence>
<feature type="transmembrane region" description="Helical" evidence="6">
    <location>
        <begin position="224"/>
        <end position="247"/>
    </location>
</feature>
<dbReference type="EMBL" id="CAFABI010000120">
    <property type="protein sequence ID" value="CAB4831829.1"/>
    <property type="molecule type" value="Genomic_DNA"/>
</dbReference>
<keyword evidence="2" id="KW-1003">Cell membrane</keyword>
<evidence type="ECO:0000256" key="6">
    <source>
        <dbReference type="SAM" id="Phobius"/>
    </source>
</evidence>
<dbReference type="InterPro" id="IPR050367">
    <property type="entry name" value="APC_superfamily"/>
</dbReference>
<proteinExistence type="predicted"/>
<keyword evidence="5 6" id="KW-0472">Membrane</keyword>
<reference evidence="7" key="1">
    <citation type="submission" date="2020-05" db="EMBL/GenBank/DDBJ databases">
        <authorList>
            <person name="Chiriac C."/>
            <person name="Salcher M."/>
            <person name="Ghai R."/>
            <person name="Kavagutti S V."/>
        </authorList>
    </citation>
    <scope>NUCLEOTIDE SEQUENCE</scope>
</reference>
<feature type="transmembrane region" description="Helical" evidence="6">
    <location>
        <begin position="399"/>
        <end position="421"/>
    </location>
</feature>
<feature type="transmembrane region" description="Helical" evidence="6">
    <location>
        <begin position="190"/>
        <end position="212"/>
    </location>
</feature>
<protein>
    <submittedName>
        <fullName evidence="7">Unannotated protein</fullName>
    </submittedName>
</protein>
<evidence type="ECO:0000256" key="3">
    <source>
        <dbReference type="ARBA" id="ARBA00022692"/>
    </source>
</evidence>
<feature type="transmembrane region" description="Helical" evidence="6">
    <location>
        <begin position="150"/>
        <end position="170"/>
    </location>
</feature>
<keyword evidence="3 6" id="KW-0812">Transmembrane</keyword>
<feature type="transmembrane region" description="Helical" evidence="6">
    <location>
        <begin position="427"/>
        <end position="445"/>
    </location>
</feature>
<evidence type="ECO:0000256" key="1">
    <source>
        <dbReference type="ARBA" id="ARBA00004651"/>
    </source>
</evidence>
<name>A0A6J7AI28_9ZZZZ</name>
<sequence length="466" mass="49016">MKLVRQLSFVGVLALPVALMAPSAGMGLNTPFVAMSAGGGVPFIYVLSTLGIACVGAGFYRLSRRFNDAGSVYGLTKASVGPTYGFIAGWALAFVYVLFIGALLAGFATFADALIQNWTGTKLPWPIMFLLGGAGIWVFAYRKITLSTKVFLILEGISILLMLVISIIIISKGGAHGNSVSWKPLTPSGVAAGGLGGALVFGFLTYIGFEGSAVLGEESKRPQLFVPLSLAAAVLLAGLIFIFVSYAQTVGFGVDAEGMKAFASSATPNSDLAKLYIGDWALQASNIGAALSTFACALASASGASRVVFSLARDARISTRFSAVHPVHESPHKALTVSMILGLLSGLVFFPFTDSPSNVYGWMGALATLGVIIAYGMTSIASVIFFWKEDIAKHHYFQAIPAIIGLFLLGYTFKAQIVPVPPAPLNYWPYVVLVYMLIGVGILVAQRGVKISRSAAYDSLIDSNNG</sequence>
<feature type="transmembrane region" description="Helical" evidence="6">
    <location>
        <begin position="83"/>
        <end position="111"/>
    </location>
</feature>
<feature type="transmembrane region" description="Helical" evidence="6">
    <location>
        <begin position="123"/>
        <end position="141"/>
    </location>
</feature>
<dbReference type="PANTHER" id="PTHR42770">
    <property type="entry name" value="AMINO ACID TRANSPORTER-RELATED"/>
    <property type="match status" value="1"/>
</dbReference>
<dbReference type="PIRSF" id="PIRSF006060">
    <property type="entry name" value="AA_transporter"/>
    <property type="match status" value="1"/>
</dbReference>
<accession>A0A6J7AI28</accession>
<feature type="transmembrane region" description="Helical" evidence="6">
    <location>
        <begin position="359"/>
        <end position="387"/>
    </location>
</feature>
<organism evidence="7">
    <name type="scientific">freshwater metagenome</name>
    <dbReference type="NCBI Taxonomy" id="449393"/>
    <lineage>
        <taxon>unclassified sequences</taxon>
        <taxon>metagenomes</taxon>
        <taxon>ecological metagenomes</taxon>
    </lineage>
</organism>
<evidence type="ECO:0000313" key="7">
    <source>
        <dbReference type="EMBL" id="CAB4831829.1"/>
    </source>
</evidence>
<feature type="transmembrane region" description="Helical" evidence="6">
    <location>
        <begin position="43"/>
        <end position="62"/>
    </location>
</feature>
<feature type="transmembrane region" description="Helical" evidence="6">
    <location>
        <begin position="333"/>
        <end position="353"/>
    </location>
</feature>
<evidence type="ECO:0000256" key="5">
    <source>
        <dbReference type="ARBA" id="ARBA00023136"/>
    </source>
</evidence>
<gene>
    <name evidence="7" type="ORF">UFOPK3197_00979</name>
</gene>
<dbReference type="Gene3D" id="1.20.1740.10">
    <property type="entry name" value="Amino acid/polyamine transporter I"/>
    <property type="match status" value="1"/>
</dbReference>